<proteinExistence type="predicted"/>
<keyword evidence="7" id="KW-0675">Receptor</keyword>
<feature type="transmembrane region" description="Helical" evidence="9">
    <location>
        <begin position="68"/>
        <end position="90"/>
    </location>
</feature>
<protein>
    <recommendedName>
        <fullName evidence="10">G-protein coupled receptors family 1 profile domain-containing protein</fullName>
    </recommendedName>
</protein>
<dbReference type="GO" id="GO:0005886">
    <property type="term" value="C:plasma membrane"/>
    <property type="evidence" value="ECO:0007669"/>
    <property type="project" value="UniProtKB-SubCell"/>
</dbReference>
<keyword evidence="4 9" id="KW-1133">Transmembrane helix</keyword>
<comment type="subcellular location">
    <subcellularLocation>
        <location evidence="1">Cell membrane</location>
        <topology evidence="1">Multi-pass membrane protein</topology>
    </subcellularLocation>
</comment>
<keyword evidence="2" id="KW-1003">Cell membrane</keyword>
<dbReference type="Proteomes" id="UP000192578">
    <property type="component" value="Unassembled WGS sequence"/>
</dbReference>
<keyword evidence="5" id="KW-0297">G-protein coupled receptor</keyword>
<dbReference type="Pfam" id="PF00001">
    <property type="entry name" value="7tm_1"/>
    <property type="match status" value="1"/>
</dbReference>
<feature type="domain" description="G-protein coupled receptors family 1 profile" evidence="10">
    <location>
        <begin position="47"/>
        <end position="135"/>
    </location>
</feature>
<dbReference type="Gene3D" id="1.20.1070.10">
    <property type="entry name" value="Rhodopsin 7-helix transmembrane proteins"/>
    <property type="match status" value="1"/>
</dbReference>
<evidence type="ECO:0000313" key="11">
    <source>
        <dbReference type="EMBL" id="OQV22965.1"/>
    </source>
</evidence>
<evidence type="ECO:0000256" key="5">
    <source>
        <dbReference type="ARBA" id="ARBA00023040"/>
    </source>
</evidence>
<evidence type="ECO:0000256" key="6">
    <source>
        <dbReference type="ARBA" id="ARBA00023136"/>
    </source>
</evidence>
<organism evidence="11 12">
    <name type="scientific">Hypsibius exemplaris</name>
    <name type="common">Freshwater tardigrade</name>
    <dbReference type="NCBI Taxonomy" id="2072580"/>
    <lineage>
        <taxon>Eukaryota</taxon>
        <taxon>Metazoa</taxon>
        <taxon>Ecdysozoa</taxon>
        <taxon>Tardigrada</taxon>
        <taxon>Eutardigrada</taxon>
        <taxon>Parachela</taxon>
        <taxon>Hypsibioidea</taxon>
        <taxon>Hypsibiidae</taxon>
        <taxon>Hypsibius</taxon>
    </lineage>
</organism>
<dbReference type="SUPFAM" id="SSF81321">
    <property type="entry name" value="Family A G protein-coupled receptor-like"/>
    <property type="match status" value="1"/>
</dbReference>
<evidence type="ECO:0000313" key="12">
    <source>
        <dbReference type="Proteomes" id="UP000192578"/>
    </source>
</evidence>
<comment type="caution">
    <text evidence="11">The sequence shown here is derived from an EMBL/GenBank/DDBJ whole genome shotgun (WGS) entry which is preliminary data.</text>
</comment>
<evidence type="ECO:0000259" key="10">
    <source>
        <dbReference type="PROSITE" id="PS50262"/>
    </source>
</evidence>
<evidence type="ECO:0000256" key="1">
    <source>
        <dbReference type="ARBA" id="ARBA00004651"/>
    </source>
</evidence>
<dbReference type="InterPro" id="IPR017452">
    <property type="entry name" value="GPCR_Rhodpsn_7TM"/>
</dbReference>
<dbReference type="InterPro" id="IPR000276">
    <property type="entry name" value="GPCR_Rhodpsn"/>
</dbReference>
<evidence type="ECO:0000256" key="3">
    <source>
        <dbReference type="ARBA" id="ARBA00022692"/>
    </source>
</evidence>
<feature type="transmembrane region" description="Helical" evidence="9">
    <location>
        <begin position="33"/>
        <end position="56"/>
    </location>
</feature>
<evidence type="ECO:0000256" key="4">
    <source>
        <dbReference type="ARBA" id="ARBA00022989"/>
    </source>
</evidence>
<evidence type="ECO:0000256" key="8">
    <source>
        <dbReference type="ARBA" id="ARBA00023224"/>
    </source>
</evidence>
<keyword evidence="8" id="KW-0807">Transducer</keyword>
<reference evidence="12" key="1">
    <citation type="submission" date="2017-01" db="EMBL/GenBank/DDBJ databases">
        <title>Comparative genomics of anhydrobiosis in the tardigrade Hypsibius dujardini.</title>
        <authorList>
            <person name="Yoshida Y."/>
            <person name="Koutsovoulos G."/>
            <person name="Laetsch D."/>
            <person name="Stevens L."/>
            <person name="Kumar S."/>
            <person name="Horikawa D."/>
            <person name="Ishino K."/>
            <person name="Komine S."/>
            <person name="Tomita M."/>
            <person name="Blaxter M."/>
            <person name="Arakawa K."/>
        </authorList>
    </citation>
    <scope>NUCLEOTIDE SEQUENCE [LARGE SCALE GENOMIC DNA]</scope>
    <source>
        <strain evidence="12">Z151</strain>
    </source>
</reference>
<name>A0A1W0X664_HYPEX</name>
<evidence type="ECO:0000256" key="2">
    <source>
        <dbReference type="ARBA" id="ARBA00022475"/>
    </source>
</evidence>
<evidence type="ECO:0000256" key="7">
    <source>
        <dbReference type="ARBA" id="ARBA00023170"/>
    </source>
</evidence>
<keyword evidence="12" id="KW-1185">Reference proteome</keyword>
<dbReference type="GO" id="GO:0004930">
    <property type="term" value="F:G protein-coupled receptor activity"/>
    <property type="evidence" value="ECO:0007669"/>
    <property type="project" value="UniProtKB-KW"/>
</dbReference>
<dbReference type="PANTHER" id="PTHR24248">
    <property type="entry name" value="ADRENERGIC RECEPTOR-RELATED G-PROTEIN COUPLED RECEPTOR"/>
    <property type="match status" value="1"/>
</dbReference>
<keyword evidence="6 9" id="KW-0472">Membrane</keyword>
<evidence type="ECO:0000256" key="9">
    <source>
        <dbReference type="SAM" id="Phobius"/>
    </source>
</evidence>
<sequence length="135" mass="14918">MNMEFLSNNTTSLNRTANLAKPFLPPRSITVNLYGFVECSGAFSILLNGLIVAAFILHAELRTAFNVYVINIAVIDLLAGITLMPAMVMLEIGPDRWPFPFVSCTVLWHWGSRVTPAANRFGHILVAANRLWALS</sequence>
<keyword evidence="3 9" id="KW-0812">Transmembrane</keyword>
<dbReference type="AlphaFoldDB" id="A0A1W0X664"/>
<gene>
    <name evidence="11" type="ORF">BV898_03016</name>
</gene>
<dbReference type="OrthoDB" id="9046662at2759"/>
<dbReference type="PROSITE" id="PS50262">
    <property type="entry name" value="G_PROTEIN_RECEP_F1_2"/>
    <property type="match status" value="1"/>
</dbReference>
<dbReference type="EMBL" id="MTYJ01000014">
    <property type="protein sequence ID" value="OQV22965.1"/>
    <property type="molecule type" value="Genomic_DNA"/>
</dbReference>
<accession>A0A1W0X664</accession>